<evidence type="ECO:0000313" key="4">
    <source>
        <dbReference type="Proteomes" id="UP001147830"/>
    </source>
</evidence>
<reference evidence="3" key="2">
    <citation type="submission" date="2022-08" db="EMBL/GenBank/DDBJ databases">
        <authorList>
            <person name="Dong C."/>
        </authorList>
    </citation>
    <scope>NUCLEOTIDE SEQUENCE</scope>
    <source>
        <strain evidence="3">59MF3M-4</strain>
    </source>
</reference>
<feature type="domain" description="Pyruvate phosphate dikinase AMP/ATP-binding" evidence="2">
    <location>
        <begin position="25"/>
        <end position="336"/>
    </location>
</feature>
<keyword evidence="3" id="KW-0808">Transferase</keyword>
<dbReference type="PANTHER" id="PTHR43615">
    <property type="entry name" value="PHOSPHOENOLPYRUVATE SYNTHASE-RELATED"/>
    <property type="match status" value="1"/>
</dbReference>
<dbReference type="EC" id="2.7.9.2" evidence="3"/>
<dbReference type="Proteomes" id="UP001147830">
    <property type="component" value="Unassembled WGS sequence"/>
</dbReference>
<dbReference type="Pfam" id="PF00391">
    <property type="entry name" value="PEP-utilizers"/>
    <property type="match status" value="1"/>
</dbReference>
<dbReference type="NCBIfam" id="NF004883">
    <property type="entry name" value="PRK06241.2-4"/>
    <property type="match status" value="1"/>
</dbReference>
<dbReference type="Gene3D" id="3.30.470.20">
    <property type="entry name" value="ATP-grasp fold, B domain"/>
    <property type="match status" value="1"/>
</dbReference>
<evidence type="ECO:0000313" key="3">
    <source>
        <dbReference type="EMBL" id="MCT7357597.1"/>
    </source>
</evidence>
<dbReference type="PANTHER" id="PTHR43615:SF1">
    <property type="entry name" value="PPDK_N DOMAIN-CONTAINING PROTEIN"/>
    <property type="match status" value="1"/>
</dbReference>
<dbReference type="SUPFAM" id="SSF56059">
    <property type="entry name" value="Glutathione synthetase ATP-binding domain-like"/>
    <property type="match status" value="1"/>
</dbReference>
<keyword evidence="4" id="KW-1185">Reference proteome</keyword>
<organism evidence="3 4">
    <name type="scientific">Thalassolituus pacificus</name>
    <dbReference type="NCBI Taxonomy" id="2975440"/>
    <lineage>
        <taxon>Bacteria</taxon>
        <taxon>Pseudomonadati</taxon>
        <taxon>Pseudomonadota</taxon>
        <taxon>Gammaproteobacteria</taxon>
        <taxon>Oceanospirillales</taxon>
        <taxon>Oceanospirillaceae</taxon>
        <taxon>Thalassolituus</taxon>
    </lineage>
</organism>
<dbReference type="Gene3D" id="3.50.30.10">
    <property type="entry name" value="Phosphohistidine domain"/>
    <property type="match status" value="1"/>
</dbReference>
<dbReference type="SUPFAM" id="SSF52009">
    <property type="entry name" value="Phosphohistidine domain"/>
    <property type="match status" value="1"/>
</dbReference>
<gene>
    <name evidence="3" type="ORF">NYR02_00985</name>
</gene>
<dbReference type="InterPro" id="IPR002192">
    <property type="entry name" value="PPDK_AMP/ATP-bd"/>
</dbReference>
<evidence type="ECO:0000259" key="2">
    <source>
        <dbReference type="Pfam" id="PF01326"/>
    </source>
</evidence>
<dbReference type="Gene3D" id="3.30.1490.20">
    <property type="entry name" value="ATP-grasp fold, A domain"/>
    <property type="match status" value="1"/>
</dbReference>
<dbReference type="GO" id="GO:0008986">
    <property type="term" value="F:pyruvate, water dikinase activity"/>
    <property type="evidence" value="ECO:0007669"/>
    <property type="project" value="UniProtKB-EC"/>
</dbReference>
<dbReference type="EMBL" id="JAOANI010000002">
    <property type="protein sequence ID" value="MCT7357597.1"/>
    <property type="molecule type" value="Genomic_DNA"/>
</dbReference>
<protein>
    <submittedName>
        <fullName evidence="3">Phosphoenolpyruvate synthase</fullName>
        <ecNumber evidence="3">2.7.9.2</ecNumber>
    </submittedName>
</protein>
<dbReference type="Pfam" id="PF01326">
    <property type="entry name" value="PPDK_N"/>
    <property type="match status" value="1"/>
</dbReference>
<name>A0A9X2WDB9_9GAMM</name>
<proteinExistence type="predicted"/>
<accession>A0A9X2WDB9</accession>
<reference evidence="3" key="1">
    <citation type="journal article" date="2022" name="Front. Microbiol.">
        <title>Genome-based taxonomic rearrangement of Oceanobacter-related bacteria including the description of Thalassolituus hydrocarbonoclasticus sp. nov. and Thalassolituus pacificus sp. nov. and emended description of the genus Thalassolituus.</title>
        <authorList>
            <person name="Dong C."/>
            <person name="Wei L."/>
            <person name="Wang J."/>
            <person name="Lai Q."/>
            <person name="Huang Z."/>
            <person name="Shao Z."/>
        </authorList>
    </citation>
    <scope>NUCLEOTIDE SEQUENCE</scope>
    <source>
        <strain evidence="3">59MF3M-4</strain>
    </source>
</reference>
<dbReference type="GO" id="GO:0005524">
    <property type="term" value="F:ATP binding"/>
    <property type="evidence" value="ECO:0007669"/>
    <property type="project" value="InterPro"/>
</dbReference>
<comment type="caution">
    <text evidence="3">The sequence shown here is derived from an EMBL/GenBank/DDBJ whole genome shotgun (WGS) entry which is preliminary data.</text>
</comment>
<dbReference type="InterPro" id="IPR036637">
    <property type="entry name" value="Phosphohistidine_dom_sf"/>
</dbReference>
<dbReference type="InterPro" id="IPR051549">
    <property type="entry name" value="PEP_Utilizing_Enz"/>
</dbReference>
<dbReference type="InterPro" id="IPR013815">
    <property type="entry name" value="ATP_grasp_subdomain_1"/>
</dbReference>
<evidence type="ECO:0000259" key="1">
    <source>
        <dbReference type="Pfam" id="PF00391"/>
    </source>
</evidence>
<dbReference type="RefSeq" id="WP_260974530.1">
    <property type="nucleotide sequence ID" value="NZ_JAOANI010000002.1"/>
</dbReference>
<feature type="domain" description="PEP-utilising enzyme mobile" evidence="1">
    <location>
        <begin position="840"/>
        <end position="908"/>
    </location>
</feature>
<dbReference type="AlphaFoldDB" id="A0A9X2WDB9"/>
<sequence>MKKDTVNSPANYCLDALQAAVLSADQIGGKAFNLAFLSRQTLAINSLQVPQWWVVPVAAFRAQLRSLNLEQWIETELASLGDKPDSSALEQVARGIQQKIREGGLLIAIADDVRTAIGSEALAQGFWAVRSSVVGEDAEGASFAGQMDSCLYQRGEEQIAAAIITVMQSAFNARALAYRIQKGLGLTDINAAVIIQRMIDADVAGVMFTANPVNGDRGEAFISATWGCGEGLVSGHCNADEISVRLSSNELSVQVNDKDLCLVQDTEQGGTREQEVAADKRAVACLTDTQIFALRDLGRSIAEAYCAPQDIEWCLKDGAFYILQARPVTRLPEQNPDTDRLQVWDNSNIQESYCGVTTPLTFSFANRAYKTVYEQTLRLLGVRENVVQQHQDMLENMLGLIRGRVYYNINNWYRGLLFLPSFRTNKADMERMMGLTDPVDLIQDRELSGREKLARLPQMLRALFAMLSRFRRMDDLVAEFRAHFAAEYARVERNKLHSLSMDALISLSRTLDKTLLNNWTTPIVNDFYVMMMNGKVHRWLEKLGVENPALVQNNLLSGEEGIESTEPTKFLLRLCDEARTQPELLACLKDQPNDQLLVLLQLKFPDFHSRCLQYIELYGDRTMGELKLESVTLRQDASFMFAVLKNFLSRDDLTLATLAENEARFRAEAEQAVLPALQKQFGRRGLKKFQRDLSRLRDAIRNRENMRLARTRMFGLYRDIFRQLGEQLAFYSQLEQAEDIFYLTLEEIYAYADGRSVTADLKPLVAIRRAEFASYEADEPPHHFHTRGPLYCNNRFEYPHAQEETAAADGSLQGTGCYPGIVEQKVRLIFSPDDELNLNGQILCTVRTDPGWAPLFPTAGGILVERGSTLSHSAVVARELGIPAVVGIPGLTKLLADQELVRMDGSSGRVERLEFNAAESVAAAEESVA</sequence>
<dbReference type="InterPro" id="IPR008279">
    <property type="entry name" value="PEP-util_enz_mobile_dom"/>
</dbReference>